<dbReference type="PROSITE" id="PS00893">
    <property type="entry name" value="NUDIX_BOX"/>
    <property type="match status" value="1"/>
</dbReference>
<dbReference type="Proteomes" id="UP001516588">
    <property type="component" value="Unassembled WGS sequence"/>
</dbReference>
<dbReference type="InterPro" id="IPR015797">
    <property type="entry name" value="NUDIX_hydrolase-like_dom_sf"/>
</dbReference>
<comment type="caution">
    <text evidence="4">The sequence shown here is derived from an EMBL/GenBank/DDBJ whole genome shotgun (WGS) entry which is preliminary data.</text>
</comment>
<evidence type="ECO:0000313" key="4">
    <source>
        <dbReference type="EMBL" id="MBE5035183.1"/>
    </source>
</evidence>
<feature type="domain" description="Nudix hydrolase" evidence="3">
    <location>
        <begin position="41"/>
        <end position="168"/>
    </location>
</feature>
<gene>
    <name evidence="4" type="ORF">INF20_02680</name>
</gene>
<proteinExistence type="predicted"/>
<keyword evidence="5" id="KW-1185">Reference proteome</keyword>
<comment type="cofactor">
    <cofactor evidence="1">
        <name>Mg(2+)</name>
        <dbReference type="ChEBI" id="CHEBI:18420"/>
    </cofactor>
</comment>
<dbReference type="GO" id="GO:0016787">
    <property type="term" value="F:hydrolase activity"/>
    <property type="evidence" value="ECO:0007669"/>
    <property type="project" value="UniProtKB-KW"/>
</dbReference>
<accession>A0ABR9QWC8</accession>
<dbReference type="EMBL" id="JADCKA010000003">
    <property type="protein sequence ID" value="MBE5035183.1"/>
    <property type="molecule type" value="Genomic_DNA"/>
</dbReference>
<dbReference type="InterPro" id="IPR000086">
    <property type="entry name" value="NUDIX_hydrolase_dom"/>
</dbReference>
<dbReference type="PANTHER" id="PTHR11839:SF18">
    <property type="entry name" value="NUDIX HYDROLASE DOMAIN-CONTAINING PROTEIN"/>
    <property type="match status" value="1"/>
</dbReference>
<organism evidence="4 5">
    <name type="scientific">Gallibacter intestinalis</name>
    <dbReference type="NCBI Taxonomy" id="2779356"/>
    <lineage>
        <taxon>Bacteria</taxon>
        <taxon>Bacillati</taxon>
        <taxon>Bacillota</taxon>
        <taxon>Clostridia</taxon>
        <taxon>Eubacteriales</taxon>
        <taxon>Eubacteriaceae</taxon>
        <taxon>Gallibacter</taxon>
    </lineage>
</organism>
<dbReference type="PROSITE" id="PS51462">
    <property type="entry name" value="NUDIX"/>
    <property type="match status" value="1"/>
</dbReference>
<reference evidence="4 5" key="1">
    <citation type="submission" date="2020-10" db="EMBL/GenBank/DDBJ databases">
        <title>ChiBAC.</title>
        <authorList>
            <person name="Zenner C."/>
            <person name="Hitch T.C.A."/>
            <person name="Clavel T."/>
        </authorList>
    </citation>
    <scope>NUCLEOTIDE SEQUENCE [LARGE SCALE GENOMIC DNA]</scope>
    <source>
        <strain evidence="4 5">DSM 108706</strain>
    </source>
</reference>
<dbReference type="SUPFAM" id="SSF55811">
    <property type="entry name" value="Nudix"/>
    <property type="match status" value="1"/>
</dbReference>
<protein>
    <submittedName>
        <fullName evidence="4">NUDIX hydrolase</fullName>
    </submittedName>
</protein>
<dbReference type="Gene3D" id="3.90.79.10">
    <property type="entry name" value="Nucleoside Triphosphate Pyrophosphohydrolase"/>
    <property type="match status" value="1"/>
</dbReference>
<dbReference type="Pfam" id="PF00293">
    <property type="entry name" value="NUDIX"/>
    <property type="match status" value="1"/>
</dbReference>
<sequence>MTFEEKTVSSESIYKGAILNLRRDKVTVSGGGYSYREIVEHNGGAVAVALTDDGNVVLVKQFRKPMEKVVTELPAGKIEKGEDPLETMKRELKEETGYTASHLKLMAEFNPSVGYTNETLYIYLATGLVPGKPQPDEHEALEIKEIPLDDAIQMVVNGEITDGKTMTGLLLTKYFL</sequence>
<evidence type="ECO:0000256" key="2">
    <source>
        <dbReference type="ARBA" id="ARBA00022801"/>
    </source>
</evidence>
<evidence type="ECO:0000256" key="1">
    <source>
        <dbReference type="ARBA" id="ARBA00001946"/>
    </source>
</evidence>
<dbReference type="PANTHER" id="PTHR11839">
    <property type="entry name" value="UDP/ADP-SUGAR PYROPHOSPHATASE"/>
    <property type="match status" value="1"/>
</dbReference>
<dbReference type="RefSeq" id="WP_226384853.1">
    <property type="nucleotide sequence ID" value="NZ_JADCKA010000003.1"/>
</dbReference>
<dbReference type="InterPro" id="IPR020084">
    <property type="entry name" value="NUDIX_hydrolase_CS"/>
</dbReference>
<keyword evidence="2 4" id="KW-0378">Hydrolase</keyword>
<name>A0ABR9QWC8_9FIRM</name>
<evidence type="ECO:0000259" key="3">
    <source>
        <dbReference type="PROSITE" id="PS51462"/>
    </source>
</evidence>
<evidence type="ECO:0000313" key="5">
    <source>
        <dbReference type="Proteomes" id="UP001516588"/>
    </source>
</evidence>